<keyword evidence="3" id="KW-1185">Reference proteome</keyword>
<gene>
    <name evidence="2" type="ORF">NDU88_005513</name>
</gene>
<dbReference type="AlphaFoldDB" id="A0AAV7WYI5"/>
<comment type="caution">
    <text evidence="2">The sequence shown here is derived from an EMBL/GenBank/DDBJ whole genome shotgun (WGS) entry which is preliminary data.</text>
</comment>
<feature type="compositionally biased region" description="Pro residues" evidence="1">
    <location>
        <begin position="146"/>
        <end position="158"/>
    </location>
</feature>
<dbReference type="EMBL" id="JANPWB010000001">
    <property type="protein sequence ID" value="KAJ1217926.1"/>
    <property type="molecule type" value="Genomic_DNA"/>
</dbReference>
<evidence type="ECO:0000313" key="3">
    <source>
        <dbReference type="Proteomes" id="UP001066276"/>
    </source>
</evidence>
<feature type="region of interest" description="Disordered" evidence="1">
    <location>
        <begin position="42"/>
        <end position="81"/>
    </location>
</feature>
<feature type="compositionally biased region" description="Polar residues" evidence="1">
    <location>
        <begin position="121"/>
        <end position="131"/>
    </location>
</feature>
<proteinExistence type="predicted"/>
<feature type="compositionally biased region" description="Basic and acidic residues" evidence="1">
    <location>
        <begin position="132"/>
        <end position="141"/>
    </location>
</feature>
<protein>
    <submittedName>
        <fullName evidence="2">Uncharacterized protein</fullName>
    </submittedName>
</protein>
<organism evidence="2 3">
    <name type="scientific">Pleurodeles waltl</name>
    <name type="common">Iberian ribbed newt</name>
    <dbReference type="NCBI Taxonomy" id="8319"/>
    <lineage>
        <taxon>Eukaryota</taxon>
        <taxon>Metazoa</taxon>
        <taxon>Chordata</taxon>
        <taxon>Craniata</taxon>
        <taxon>Vertebrata</taxon>
        <taxon>Euteleostomi</taxon>
        <taxon>Amphibia</taxon>
        <taxon>Batrachia</taxon>
        <taxon>Caudata</taxon>
        <taxon>Salamandroidea</taxon>
        <taxon>Salamandridae</taxon>
        <taxon>Pleurodelinae</taxon>
        <taxon>Pleurodeles</taxon>
    </lineage>
</organism>
<evidence type="ECO:0000256" key="1">
    <source>
        <dbReference type="SAM" id="MobiDB-lite"/>
    </source>
</evidence>
<accession>A0AAV7WYI5</accession>
<sequence>MPVARKHRCALSMVEARGAGPHPWAPTKKMKSGNATALLLKMPCGKPKPGSVTTLSEKKRKVPMTPSLGPVSEVKAEDYHHAPRKDRCWGLKTPSLGPVIRDGGKESAVTFPHGVGEATASAGSAHQSGQTQKERPGECRHASPWWPSPWPPQEGLPT</sequence>
<reference evidence="2" key="1">
    <citation type="journal article" date="2022" name="bioRxiv">
        <title>Sequencing and chromosome-scale assembly of the giantPleurodeles waltlgenome.</title>
        <authorList>
            <person name="Brown T."/>
            <person name="Elewa A."/>
            <person name="Iarovenko S."/>
            <person name="Subramanian E."/>
            <person name="Araus A.J."/>
            <person name="Petzold A."/>
            <person name="Susuki M."/>
            <person name="Suzuki K.-i.T."/>
            <person name="Hayashi T."/>
            <person name="Toyoda A."/>
            <person name="Oliveira C."/>
            <person name="Osipova E."/>
            <person name="Leigh N.D."/>
            <person name="Simon A."/>
            <person name="Yun M.H."/>
        </authorList>
    </citation>
    <scope>NUCLEOTIDE SEQUENCE</scope>
    <source>
        <strain evidence="2">20211129_DDA</strain>
        <tissue evidence="2">Liver</tissue>
    </source>
</reference>
<feature type="region of interest" description="Disordered" evidence="1">
    <location>
        <begin position="98"/>
        <end position="158"/>
    </location>
</feature>
<name>A0AAV7WYI5_PLEWA</name>
<dbReference type="Proteomes" id="UP001066276">
    <property type="component" value="Chromosome 1_1"/>
</dbReference>
<evidence type="ECO:0000313" key="2">
    <source>
        <dbReference type="EMBL" id="KAJ1217926.1"/>
    </source>
</evidence>